<protein>
    <submittedName>
        <fullName evidence="2">Methyltransf_21 domain-containing protein</fullName>
    </submittedName>
</protein>
<proteinExistence type="predicted"/>
<reference evidence="2" key="2">
    <citation type="submission" date="2020-10" db="UniProtKB">
        <authorList>
            <consortium name="WormBaseParasite"/>
        </authorList>
    </citation>
    <scope>IDENTIFICATION</scope>
</reference>
<evidence type="ECO:0000313" key="1">
    <source>
        <dbReference type="Proteomes" id="UP000492821"/>
    </source>
</evidence>
<dbReference type="AlphaFoldDB" id="A0A7E4VY97"/>
<accession>A0A7E4VY97</accession>
<reference evidence="1" key="1">
    <citation type="journal article" date="2013" name="Genetics">
        <title>The draft genome and transcriptome of Panagrellus redivivus are shaped by the harsh demands of a free-living lifestyle.</title>
        <authorList>
            <person name="Srinivasan J."/>
            <person name="Dillman A.R."/>
            <person name="Macchietto M.G."/>
            <person name="Heikkinen L."/>
            <person name="Lakso M."/>
            <person name="Fracchia K.M."/>
            <person name="Antoshechkin I."/>
            <person name="Mortazavi A."/>
            <person name="Wong G."/>
            <person name="Sternberg P.W."/>
        </authorList>
    </citation>
    <scope>NUCLEOTIDE SEQUENCE [LARGE SCALE GENOMIC DNA]</scope>
    <source>
        <strain evidence="1">MT8872</strain>
    </source>
</reference>
<dbReference type="WBParaSite" id="Pan_g4291.t1">
    <property type="protein sequence ID" value="Pan_g4291.t1"/>
    <property type="gene ID" value="Pan_g4291"/>
</dbReference>
<keyword evidence="1" id="KW-1185">Reference proteome</keyword>
<organism evidence="1 2">
    <name type="scientific">Panagrellus redivivus</name>
    <name type="common">Microworm</name>
    <dbReference type="NCBI Taxonomy" id="6233"/>
    <lineage>
        <taxon>Eukaryota</taxon>
        <taxon>Metazoa</taxon>
        <taxon>Ecdysozoa</taxon>
        <taxon>Nematoda</taxon>
        <taxon>Chromadorea</taxon>
        <taxon>Rhabditida</taxon>
        <taxon>Tylenchina</taxon>
        <taxon>Panagrolaimomorpha</taxon>
        <taxon>Panagrolaimoidea</taxon>
        <taxon>Panagrolaimidae</taxon>
        <taxon>Panagrellus</taxon>
    </lineage>
</organism>
<evidence type="ECO:0000313" key="2">
    <source>
        <dbReference type="WBParaSite" id="Pan_g4291.t1"/>
    </source>
</evidence>
<name>A0A7E4VY97_PANRE</name>
<sequence length="278" mass="31926">MPYPIAKLAYGLRCRLHDLAIPTERYQLQIAAGISTICPPIQTMHPEPAKLPSFTYQDGNVTVSRYNVGKDDPVYYSDYLKLYNANLENLTTEPFDHFLGIKFLELHNSRVSKVGFEKLSRLVSAGNILRIVVHENTNASYVLKVSDLLTIFPNLNSISFGRVPVADTWMTEIQQFHEHRLTDFDLVITLEQFFALSTDDLVAFLQGQKKGFHLIMEVEQTGEIIPITLDLPNFPYCKLVTGFFDTDMDYDEELLQYKDNTRLQLQIFANGPIYVWFL</sequence>
<dbReference type="Proteomes" id="UP000492821">
    <property type="component" value="Unassembled WGS sequence"/>
</dbReference>